<evidence type="ECO:0000313" key="3">
    <source>
        <dbReference type="Proteomes" id="UP001433268"/>
    </source>
</evidence>
<evidence type="ECO:0000256" key="1">
    <source>
        <dbReference type="SAM" id="MobiDB-lite"/>
    </source>
</evidence>
<organism evidence="2 3">
    <name type="scientific">Apiospora hydei</name>
    <dbReference type="NCBI Taxonomy" id="1337664"/>
    <lineage>
        <taxon>Eukaryota</taxon>
        <taxon>Fungi</taxon>
        <taxon>Dikarya</taxon>
        <taxon>Ascomycota</taxon>
        <taxon>Pezizomycotina</taxon>
        <taxon>Sordariomycetes</taxon>
        <taxon>Xylariomycetidae</taxon>
        <taxon>Amphisphaeriales</taxon>
        <taxon>Apiosporaceae</taxon>
        <taxon>Apiospora</taxon>
    </lineage>
</organism>
<dbReference type="RefSeq" id="XP_066663899.1">
    <property type="nucleotide sequence ID" value="XM_066818207.1"/>
</dbReference>
<feature type="region of interest" description="Disordered" evidence="1">
    <location>
        <begin position="180"/>
        <end position="221"/>
    </location>
</feature>
<sequence length="242" mass="22537">MSFANGTSTSVFLSCTTPPPAGGIATVTGTQTVFTTVYSTVLQAACPTSQWMATYTITETCTGNQAAYTPAAIPPGFVVTTVKCDACKPTSDVVITCPGLQPTLPPGALPTVTVQGNGVTASVTASPVGAPGMGGMGGNNGGAVPPVTAVAGGNGNGSGPGAGAAAGAGAGAAAGAGAGAGAGSVPASNANSSPKPGSGAGGNKNGTTSTPLVAVTNNGPSVKKTSMTLAGLALAAAPFILL</sequence>
<proteinExistence type="predicted"/>
<keyword evidence="3" id="KW-1185">Reference proteome</keyword>
<dbReference type="GeneID" id="92051267"/>
<feature type="compositionally biased region" description="Polar residues" evidence="1">
    <location>
        <begin position="205"/>
        <end position="221"/>
    </location>
</feature>
<gene>
    <name evidence="2" type="ORF">PG997_013893</name>
</gene>
<comment type="caution">
    <text evidence="2">The sequence shown here is derived from an EMBL/GenBank/DDBJ whole genome shotgun (WGS) entry which is preliminary data.</text>
</comment>
<accession>A0ABR1VA26</accession>
<protein>
    <submittedName>
        <fullName evidence="2">Uncharacterized protein</fullName>
    </submittedName>
</protein>
<reference evidence="2 3" key="1">
    <citation type="submission" date="2023-01" db="EMBL/GenBank/DDBJ databases">
        <title>Analysis of 21 Apiospora genomes using comparative genomics revels a genus with tremendous synthesis potential of carbohydrate active enzymes and secondary metabolites.</title>
        <authorList>
            <person name="Sorensen T."/>
        </authorList>
    </citation>
    <scope>NUCLEOTIDE SEQUENCE [LARGE SCALE GENOMIC DNA]</scope>
    <source>
        <strain evidence="2 3">CBS 114990</strain>
    </source>
</reference>
<dbReference type="Proteomes" id="UP001433268">
    <property type="component" value="Unassembled WGS sequence"/>
</dbReference>
<evidence type="ECO:0000313" key="2">
    <source>
        <dbReference type="EMBL" id="KAK8067146.1"/>
    </source>
</evidence>
<feature type="compositionally biased region" description="Low complexity" evidence="1">
    <location>
        <begin position="183"/>
        <end position="197"/>
    </location>
</feature>
<dbReference type="EMBL" id="JAQQWN010000009">
    <property type="protein sequence ID" value="KAK8067146.1"/>
    <property type="molecule type" value="Genomic_DNA"/>
</dbReference>
<name>A0ABR1VA26_9PEZI</name>